<dbReference type="AlphaFoldDB" id="A0A2A9P3D4"/>
<proteinExistence type="predicted"/>
<dbReference type="Proteomes" id="UP000037136">
    <property type="component" value="Unassembled WGS sequence"/>
</dbReference>
<evidence type="ECO:0000313" key="2">
    <source>
        <dbReference type="Proteomes" id="UP000037136"/>
    </source>
</evidence>
<comment type="caution">
    <text evidence="1">The sequence shown here is derived from an EMBL/GenBank/DDBJ whole genome shotgun (WGS) entry which is preliminary data.</text>
</comment>
<evidence type="ECO:0000313" key="1">
    <source>
        <dbReference type="EMBL" id="PFH55995.1"/>
    </source>
</evidence>
<organism evidence="1 2">
    <name type="scientific">Ophiocordyceps unilateralis</name>
    <name type="common">Zombie-ant fungus</name>
    <name type="synonym">Torrubia unilateralis</name>
    <dbReference type="NCBI Taxonomy" id="268505"/>
    <lineage>
        <taxon>Eukaryota</taxon>
        <taxon>Fungi</taxon>
        <taxon>Dikarya</taxon>
        <taxon>Ascomycota</taxon>
        <taxon>Pezizomycotina</taxon>
        <taxon>Sordariomycetes</taxon>
        <taxon>Hypocreomycetidae</taxon>
        <taxon>Hypocreales</taxon>
        <taxon>Ophiocordycipitaceae</taxon>
        <taxon>Ophiocordyceps</taxon>
    </lineage>
</organism>
<keyword evidence="2" id="KW-1185">Reference proteome</keyword>
<reference evidence="1 2" key="1">
    <citation type="journal article" date="2015" name="BMC Genomics">
        <title>Gene expression during zombie ant biting behavior reflects the complexity underlying fungal parasitic behavioral manipulation.</title>
        <authorList>
            <person name="de Bekker C."/>
            <person name="Ohm R.A."/>
            <person name="Loreto R.G."/>
            <person name="Sebastian A."/>
            <person name="Albert I."/>
            <person name="Merrow M."/>
            <person name="Brachmann A."/>
            <person name="Hughes D.P."/>
        </authorList>
    </citation>
    <scope>NUCLEOTIDE SEQUENCE [LARGE SCALE GENOMIC DNA]</scope>
    <source>
        <strain evidence="1 2">SC16a</strain>
    </source>
</reference>
<protein>
    <submittedName>
        <fullName evidence="1">Uncharacterized protein</fullName>
    </submittedName>
</protein>
<gene>
    <name evidence="1" type="ORF">XA68_17225</name>
</gene>
<name>A0A2A9P3D4_OPHUN</name>
<reference evidence="1 2" key="2">
    <citation type="journal article" date="2017" name="Sci. Rep.">
        <title>Ant-infecting Ophiocordyceps genomes reveal a high diversity of potential behavioral manipulation genes and a possible major role for enterotoxins.</title>
        <authorList>
            <person name="de Bekker C."/>
            <person name="Ohm R.A."/>
            <person name="Evans H.C."/>
            <person name="Brachmann A."/>
            <person name="Hughes D.P."/>
        </authorList>
    </citation>
    <scope>NUCLEOTIDE SEQUENCE [LARGE SCALE GENOMIC DNA]</scope>
    <source>
        <strain evidence="1 2">SC16a</strain>
    </source>
</reference>
<dbReference type="EMBL" id="LAZP02000693">
    <property type="protein sequence ID" value="PFH55995.1"/>
    <property type="molecule type" value="Genomic_DNA"/>
</dbReference>
<sequence length="162" mass="18807">MCLIVRKIHSTCTHASDGLWTVSCQSRTCQRTTTMINVEPGWCQTCLESAHSEGRIHQDILRCHATIRRFWTIRELHPPHYDHLRPFMTAEKDNFMIDYDKALMRSTWAIRIRSTLLAIASADEYVMVGRLVSTIGSFTPYMYSRGWVMLNEWVVLKDIVGL</sequence>
<accession>A0A2A9P3D4</accession>